<sequence>MRPSWSPSLRVTAGLSWVHPRIAVLLFGFLPSSRLTKTGRCDTHDRDNMSKMRGLTPIKGWVQGTCSLISSEIGYRILGQSTGESTAAVSLLNFTHAARRSSPSIPRLLFSVRPLFFPSFGGVKLHHQTHVRIRFFFSYFLPFLTFVHLVCRPPIQHPPPAPRRISFPRSSLVAATHDLQPAFPSAVSSSAVTSGLAWFLTAVAVDPHYTDHPPSPTLAPPNYPSLHYEVQPQLRQLQPTRVARDRPSWPCLLVAVVSHIGCGTRPEQLDRHDNTRTISAFPRPPTLAHHRDLYIGSAAGSLDAARSFLVTDLVRPASIQKTTH</sequence>
<name>A0AA39X9K4_9PEZI</name>
<comment type="caution">
    <text evidence="1">The sequence shown here is derived from an EMBL/GenBank/DDBJ whole genome shotgun (WGS) entry which is preliminary data.</text>
</comment>
<keyword evidence="2" id="KW-1185">Reference proteome</keyword>
<reference evidence="1" key="1">
    <citation type="submission" date="2023-06" db="EMBL/GenBank/DDBJ databases">
        <title>Genome-scale phylogeny and comparative genomics of the fungal order Sordariales.</title>
        <authorList>
            <consortium name="Lawrence Berkeley National Laboratory"/>
            <person name="Hensen N."/>
            <person name="Bonometti L."/>
            <person name="Westerberg I."/>
            <person name="Brannstrom I.O."/>
            <person name="Guillou S."/>
            <person name="Cros-Aarteil S."/>
            <person name="Calhoun S."/>
            <person name="Haridas S."/>
            <person name="Kuo A."/>
            <person name="Mondo S."/>
            <person name="Pangilinan J."/>
            <person name="Riley R."/>
            <person name="LaButti K."/>
            <person name="Andreopoulos B."/>
            <person name="Lipzen A."/>
            <person name="Chen C."/>
            <person name="Yanf M."/>
            <person name="Daum C."/>
            <person name="Ng V."/>
            <person name="Clum A."/>
            <person name="Steindorff A."/>
            <person name="Ohm R."/>
            <person name="Martin F."/>
            <person name="Silar P."/>
            <person name="Natvig D."/>
            <person name="Lalanne C."/>
            <person name="Gautier V."/>
            <person name="Ament-velasquez S.L."/>
            <person name="Kruys A."/>
            <person name="Hutchinson M.I."/>
            <person name="Powell A.J."/>
            <person name="Barry K."/>
            <person name="Miller A.N."/>
            <person name="Grigoriev I.V."/>
            <person name="Debuchy R."/>
            <person name="Gladieux P."/>
            <person name="Thoren M.H."/>
            <person name="Johannesson H."/>
        </authorList>
    </citation>
    <scope>NUCLEOTIDE SEQUENCE</scope>
    <source>
        <strain evidence="1">SMH3391-2</strain>
    </source>
</reference>
<evidence type="ECO:0000313" key="1">
    <source>
        <dbReference type="EMBL" id="KAK0629680.1"/>
    </source>
</evidence>
<gene>
    <name evidence="1" type="ORF">B0T17DRAFT_194212</name>
</gene>
<evidence type="ECO:0000313" key="2">
    <source>
        <dbReference type="Proteomes" id="UP001174934"/>
    </source>
</evidence>
<proteinExistence type="predicted"/>
<organism evidence="1 2">
    <name type="scientific">Bombardia bombarda</name>
    <dbReference type="NCBI Taxonomy" id="252184"/>
    <lineage>
        <taxon>Eukaryota</taxon>
        <taxon>Fungi</taxon>
        <taxon>Dikarya</taxon>
        <taxon>Ascomycota</taxon>
        <taxon>Pezizomycotina</taxon>
        <taxon>Sordariomycetes</taxon>
        <taxon>Sordariomycetidae</taxon>
        <taxon>Sordariales</taxon>
        <taxon>Lasiosphaeriaceae</taxon>
        <taxon>Bombardia</taxon>
    </lineage>
</organism>
<protein>
    <submittedName>
        <fullName evidence="1">Uncharacterized protein</fullName>
    </submittedName>
</protein>
<dbReference type="Proteomes" id="UP001174934">
    <property type="component" value="Unassembled WGS sequence"/>
</dbReference>
<dbReference type="AlphaFoldDB" id="A0AA39X9K4"/>
<dbReference type="EMBL" id="JAULSR010000002">
    <property type="protein sequence ID" value="KAK0629680.1"/>
    <property type="molecule type" value="Genomic_DNA"/>
</dbReference>
<accession>A0AA39X9K4</accession>